<keyword evidence="8" id="KW-1185">Reference proteome</keyword>
<feature type="compositionally biased region" description="Basic and acidic residues" evidence="5">
    <location>
        <begin position="140"/>
        <end position="150"/>
    </location>
</feature>
<reference evidence="8" key="1">
    <citation type="journal article" date="2019" name="Int. J. Syst. Evol. Microbiol.">
        <title>The Global Catalogue of Microorganisms (GCM) 10K type strain sequencing project: providing services to taxonomists for standard genome sequencing and annotation.</title>
        <authorList>
            <consortium name="The Broad Institute Genomics Platform"/>
            <consortium name="The Broad Institute Genome Sequencing Center for Infectious Disease"/>
            <person name="Wu L."/>
            <person name="Ma J."/>
        </authorList>
    </citation>
    <scope>NUCLEOTIDE SEQUENCE [LARGE SCALE GENOMIC DNA]</scope>
    <source>
        <strain evidence="8">CGMCC 4.1437</strain>
    </source>
</reference>
<evidence type="ECO:0000256" key="5">
    <source>
        <dbReference type="SAM" id="MobiDB-lite"/>
    </source>
</evidence>
<protein>
    <submittedName>
        <fullName evidence="7">GntR family transcriptional regulator</fullName>
    </submittedName>
</protein>
<dbReference type="InterPro" id="IPR050679">
    <property type="entry name" value="Bact_HTH_transcr_reg"/>
</dbReference>
<dbReference type="PANTHER" id="PTHR44846:SF17">
    <property type="entry name" value="GNTR-FAMILY TRANSCRIPTIONAL REGULATOR"/>
    <property type="match status" value="1"/>
</dbReference>
<dbReference type="Proteomes" id="UP001595975">
    <property type="component" value="Unassembled WGS sequence"/>
</dbReference>
<keyword evidence="2" id="KW-0238">DNA-binding</keyword>
<proteinExistence type="predicted"/>
<feature type="coiled-coil region" evidence="4">
    <location>
        <begin position="159"/>
        <end position="193"/>
    </location>
</feature>
<dbReference type="SUPFAM" id="SSF46785">
    <property type="entry name" value="Winged helix' DNA-binding domain"/>
    <property type="match status" value="1"/>
</dbReference>
<dbReference type="InterPro" id="IPR036390">
    <property type="entry name" value="WH_DNA-bd_sf"/>
</dbReference>
<dbReference type="Pfam" id="PF00392">
    <property type="entry name" value="GntR"/>
    <property type="match status" value="1"/>
</dbReference>
<feature type="region of interest" description="Disordered" evidence="5">
    <location>
        <begin position="124"/>
        <end position="150"/>
    </location>
</feature>
<evidence type="ECO:0000256" key="2">
    <source>
        <dbReference type="ARBA" id="ARBA00023125"/>
    </source>
</evidence>
<keyword evidence="1" id="KW-0805">Transcription regulation</keyword>
<sequence length="212" mass="23801">MTLPFEEDSRPPYMQAAAALRQEILEGRLAPGDKLPTARELQEKYGLASSTIQSALRVLKNEGLIYSVQSRGSYVRQRSGSKAKPGKEVLKRTSFMTEAMDELMHTLGFSQEFIHAGRPEPAYLVQGQPGPTSESPAEAVEDKTAPDQTTAERIKELTEDELTQQAVALIGELQRLEEIYQKAQDTARLLAEELFHRREAREHQTEEPHTPQ</sequence>
<keyword evidence="3" id="KW-0804">Transcription</keyword>
<dbReference type="PANTHER" id="PTHR44846">
    <property type="entry name" value="MANNOSYL-D-GLYCERATE TRANSPORT/METABOLISM SYSTEM REPRESSOR MNGR-RELATED"/>
    <property type="match status" value="1"/>
</dbReference>
<dbReference type="CDD" id="cd07377">
    <property type="entry name" value="WHTH_GntR"/>
    <property type="match status" value="1"/>
</dbReference>
<feature type="domain" description="HTH gntR-type" evidence="6">
    <location>
        <begin position="10"/>
        <end position="78"/>
    </location>
</feature>
<name>A0ABW0WY14_9ACTN</name>
<evidence type="ECO:0000313" key="8">
    <source>
        <dbReference type="Proteomes" id="UP001595975"/>
    </source>
</evidence>
<dbReference type="InterPro" id="IPR000524">
    <property type="entry name" value="Tscrpt_reg_HTH_GntR"/>
</dbReference>
<dbReference type="PROSITE" id="PS50949">
    <property type="entry name" value="HTH_GNTR"/>
    <property type="match status" value="1"/>
</dbReference>
<dbReference type="EMBL" id="JBHSOF010000008">
    <property type="protein sequence ID" value="MFC5663120.1"/>
    <property type="molecule type" value="Genomic_DNA"/>
</dbReference>
<evidence type="ECO:0000256" key="1">
    <source>
        <dbReference type="ARBA" id="ARBA00023015"/>
    </source>
</evidence>
<dbReference type="PRINTS" id="PR00035">
    <property type="entry name" value="HTHGNTR"/>
</dbReference>
<evidence type="ECO:0000256" key="3">
    <source>
        <dbReference type="ARBA" id="ARBA00023163"/>
    </source>
</evidence>
<dbReference type="RefSeq" id="WP_380224775.1">
    <property type="nucleotide sequence ID" value="NZ_JBHSOF010000008.1"/>
</dbReference>
<evidence type="ECO:0000313" key="7">
    <source>
        <dbReference type="EMBL" id="MFC5663120.1"/>
    </source>
</evidence>
<keyword evidence="4" id="KW-0175">Coiled coil</keyword>
<gene>
    <name evidence="7" type="ORF">ACFP3U_09005</name>
</gene>
<dbReference type="SMART" id="SM00345">
    <property type="entry name" value="HTH_GNTR"/>
    <property type="match status" value="1"/>
</dbReference>
<dbReference type="InterPro" id="IPR036388">
    <property type="entry name" value="WH-like_DNA-bd_sf"/>
</dbReference>
<evidence type="ECO:0000256" key="4">
    <source>
        <dbReference type="SAM" id="Coils"/>
    </source>
</evidence>
<evidence type="ECO:0000259" key="6">
    <source>
        <dbReference type="PROSITE" id="PS50949"/>
    </source>
</evidence>
<comment type="caution">
    <text evidence="7">The sequence shown here is derived from an EMBL/GenBank/DDBJ whole genome shotgun (WGS) entry which is preliminary data.</text>
</comment>
<dbReference type="Gene3D" id="1.10.10.10">
    <property type="entry name" value="Winged helix-like DNA-binding domain superfamily/Winged helix DNA-binding domain"/>
    <property type="match status" value="1"/>
</dbReference>
<accession>A0ABW0WY14</accession>
<organism evidence="7 8">
    <name type="scientific">Kitasatospora misakiensis</name>
    <dbReference type="NCBI Taxonomy" id="67330"/>
    <lineage>
        <taxon>Bacteria</taxon>
        <taxon>Bacillati</taxon>
        <taxon>Actinomycetota</taxon>
        <taxon>Actinomycetes</taxon>
        <taxon>Kitasatosporales</taxon>
        <taxon>Streptomycetaceae</taxon>
        <taxon>Kitasatospora</taxon>
    </lineage>
</organism>